<keyword evidence="1" id="KW-0472">Membrane</keyword>
<feature type="transmembrane region" description="Helical" evidence="1">
    <location>
        <begin position="286"/>
        <end position="309"/>
    </location>
</feature>
<evidence type="ECO:0000256" key="1">
    <source>
        <dbReference type="SAM" id="Phobius"/>
    </source>
</evidence>
<name>A0A2M9ZMX3_9LEPT</name>
<evidence type="ECO:0000313" key="4">
    <source>
        <dbReference type="Proteomes" id="UP000231962"/>
    </source>
</evidence>
<proteinExistence type="predicted"/>
<evidence type="ECO:0008006" key="6">
    <source>
        <dbReference type="Google" id="ProtNLM"/>
    </source>
</evidence>
<dbReference type="NCBIfam" id="NF047440">
    <property type="entry name" value="LA3751_2_3_fam"/>
    <property type="match status" value="1"/>
</dbReference>
<keyword evidence="4" id="KW-1185">Reference proteome</keyword>
<dbReference type="AlphaFoldDB" id="A0A2M9ZMX3"/>
<keyword evidence="1" id="KW-0812">Transmembrane</keyword>
<organism evidence="3 5">
    <name type="scientific">Leptospira perolatii</name>
    <dbReference type="NCBI Taxonomy" id="2023191"/>
    <lineage>
        <taxon>Bacteria</taxon>
        <taxon>Pseudomonadati</taxon>
        <taxon>Spirochaetota</taxon>
        <taxon>Spirochaetia</taxon>
        <taxon>Leptospirales</taxon>
        <taxon>Leptospiraceae</taxon>
        <taxon>Leptospira</taxon>
    </lineage>
</organism>
<gene>
    <name evidence="2" type="ORF">CH360_07720</name>
    <name evidence="3" type="ORF">CH373_09975</name>
</gene>
<dbReference type="Proteomes" id="UP000231962">
    <property type="component" value="Unassembled WGS sequence"/>
</dbReference>
<feature type="transmembrane region" description="Helical" evidence="1">
    <location>
        <begin position="207"/>
        <end position="226"/>
    </location>
</feature>
<dbReference type="EMBL" id="NPDZ01000005">
    <property type="protein sequence ID" value="PJZ73293.1"/>
    <property type="molecule type" value="Genomic_DNA"/>
</dbReference>
<reference evidence="4 5" key="1">
    <citation type="submission" date="2017-07" db="EMBL/GenBank/DDBJ databases">
        <title>Leptospira spp. isolated from tropical soils.</title>
        <authorList>
            <person name="Thibeaux R."/>
            <person name="Iraola G."/>
            <person name="Ferres I."/>
            <person name="Bierque E."/>
            <person name="Girault D."/>
            <person name="Soupe-Gilbert M.-E."/>
            <person name="Picardeau M."/>
            <person name="Goarant C."/>
        </authorList>
    </citation>
    <scope>NUCLEOTIDE SEQUENCE [LARGE SCALE GENOMIC DNA]</scope>
    <source>
        <strain evidence="3 5">FH1-B-B1</strain>
        <strain evidence="2 4">FH1-B-C1</strain>
    </source>
</reference>
<dbReference type="RefSeq" id="WP_100713440.1">
    <property type="nucleotide sequence ID" value="NZ_NPDY01000005.1"/>
</dbReference>
<feature type="transmembrane region" description="Helical" evidence="1">
    <location>
        <begin position="151"/>
        <end position="184"/>
    </location>
</feature>
<evidence type="ECO:0000313" key="5">
    <source>
        <dbReference type="Proteomes" id="UP000231990"/>
    </source>
</evidence>
<feature type="transmembrane region" description="Helical" evidence="1">
    <location>
        <begin position="238"/>
        <end position="266"/>
    </location>
</feature>
<protein>
    <recommendedName>
        <fullName evidence="6">Glycosyltransferase RgtA/B/C/D-like domain-containing protein</fullName>
    </recommendedName>
</protein>
<feature type="transmembrane region" description="Helical" evidence="1">
    <location>
        <begin position="381"/>
        <end position="400"/>
    </location>
</feature>
<dbReference type="Proteomes" id="UP000231990">
    <property type="component" value="Unassembled WGS sequence"/>
</dbReference>
<comment type="caution">
    <text evidence="3">The sequence shown here is derived from an EMBL/GenBank/DDBJ whole genome shotgun (WGS) entry which is preliminary data.</text>
</comment>
<dbReference type="OrthoDB" id="871140at2"/>
<evidence type="ECO:0000313" key="2">
    <source>
        <dbReference type="EMBL" id="PJZ70104.1"/>
    </source>
</evidence>
<feature type="transmembrane region" description="Helical" evidence="1">
    <location>
        <begin position="321"/>
        <end position="344"/>
    </location>
</feature>
<evidence type="ECO:0000313" key="3">
    <source>
        <dbReference type="EMBL" id="PJZ73293.1"/>
    </source>
</evidence>
<dbReference type="InterPro" id="IPR059217">
    <property type="entry name" value="LA3751_2-like"/>
</dbReference>
<feature type="transmembrane region" description="Helical" evidence="1">
    <location>
        <begin position="121"/>
        <end position="139"/>
    </location>
</feature>
<feature type="transmembrane region" description="Helical" evidence="1">
    <location>
        <begin position="350"/>
        <end position="369"/>
    </location>
</feature>
<sequence length="510" mass="58611">MFRALADSFSEKINQRIRWVGLGTIFLFLFLGFQYQGGISLGDGAIKYQQVDDLISQNFETFSCVYPGLSFDPNFQYMPYTIEQGGAMAHAYQGKCFYIFPFYYSLLQAPLVLLFGKFGSFLTSLLFGIACLFVLDSLCDSVRLTDKFRIVYLILLIFGTPFSLFATDLFEIVISISFILLGLYFHLKDKSYLSQSLSGFSFGGASFFRQELILFYFALLLFSLIFEKKIRRSTFASFSTFSCMVGLQFFLNWKIVGSIFGSRWYLQSASSETYDLASHFLYLFEFLFYRNGSFGLVLSLPILCLLPFWIRKNRNSAHLEVLIASGIFIVVLSFFTSTNFYQGILFGPRFLQTISPILLLYSIASLQILWETKGIFYKRMAVVLCIVSLTGTLTYDFLYLKFKKSVKKEIQVIEKFSEQNLIIVSQEVLITGSSFFPRKNIFYISNLENWDTLLSGIHRLGWNRFTLVLPKDRPRTGKSIPSRSFVFRNKGLTSTDAYLLENLEFSAKKP</sequence>
<keyword evidence="1" id="KW-1133">Transmembrane helix</keyword>
<feature type="transmembrane region" description="Helical" evidence="1">
    <location>
        <begin position="16"/>
        <end position="33"/>
    </location>
</feature>
<dbReference type="EMBL" id="NPDY01000005">
    <property type="protein sequence ID" value="PJZ70104.1"/>
    <property type="molecule type" value="Genomic_DNA"/>
</dbReference>
<accession>A0A2M9ZMX3</accession>